<gene>
    <name evidence="1" type="ORF">J2S90_004196</name>
    <name evidence="2" type="ORF">J2S93_004097</name>
</gene>
<accession>A0AAW8DHF5</accession>
<dbReference type="Proteomes" id="UP001242995">
    <property type="component" value="Unassembled WGS sequence"/>
</dbReference>
<dbReference type="Proteomes" id="UP001230951">
    <property type="component" value="Unassembled WGS sequence"/>
</dbReference>
<evidence type="ECO:0000313" key="3">
    <source>
        <dbReference type="Proteomes" id="UP001230951"/>
    </source>
</evidence>
<evidence type="ECO:0000313" key="1">
    <source>
        <dbReference type="EMBL" id="MDP9907205.1"/>
    </source>
</evidence>
<dbReference type="Gene3D" id="3.60.15.10">
    <property type="entry name" value="Ribonuclease Z/Hydroxyacylglutathione hydrolase-like"/>
    <property type="match status" value="1"/>
</dbReference>
<protein>
    <submittedName>
        <fullName evidence="1">Glyoxylase-like metal-dependent hydrolase (Beta-lactamase superfamily II)</fullName>
    </submittedName>
</protein>
<comment type="caution">
    <text evidence="1">The sequence shown here is derived from an EMBL/GenBank/DDBJ whole genome shotgun (WGS) entry which is preliminary data.</text>
</comment>
<dbReference type="GO" id="GO:0016787">
    <property type="term" value="F:hydrolase activity"/>
    <property type="evidence" value="ECO:0007669"/>
    <property type="project" value="UniProtKB-KW"/>
</dbReference>
<keyword evidence="3" id="KW-1185">Reference proteome</keyword>
<organism evidence="1 4">
    <name type="scientific">Arthrobacter bambusae</name>
    <dbReference type="NCBI Taxonomy" id="1338426"/>
    <lineage>
        <taxon>Bacteria</taxon>
        <taxon>Bacillati</taxon>
        <taxon>Actinomycetota</taxon>
        <taxon>Actinomycetes</taxon>
        <taxon>Micrococcales</taxon>
        <taxon>Micrococcaceae</taxon>
        <taxon>Arthrobacter</taxon>
    </lineage>
</organism>
<evidence type="ECO:0000313" key="2">
    <source>
        <dbReference type="EMBL" id="MDQ0182641.1"/>
    </source>
</evidence>
<reference evidence="1 3" key="1">
    <citation type="submission" date="2023-07" db="EMBL/GenBank/DDBJ databases">
        <title>Sorghum-associated microbial communities from plants grown in Nebraska, USA.</title>
        <authorList>
            <person name="Schachtman D."/>
        </authorList>
    </citation>
    <scope>NUCLEOTIDE SEQUENCE</scope>
    <source>
        <strain evidence="1">DS1006</strain>
        <strain evidence="2 3">DS1016</strain>
    </source>
</reference>
<name>A0AAW8DHF5_9MICC</name>
<dbReference type="RefSeq" id="WP_306963841.1">
    <property type="nucleotide sequence ID" value="NZ_JAUSRG010000018.1"/>
</dbReference>
<dbReference type="EMBL" id="JAUSTF010000014">
    <property type="protein sequence ID" value="MDQ0182641.1"/>
    <property type="molecule type" value="Genomic_DNA"/>
</dbReference>
<dbReference type="SUPFAM" id="SSF56281">
    <property type="entry name" value="Metallo-hydrolase/oxidoreductase"/>
    <property type="match status" value="1"/>
</dbReference>
<keyword evidence="1" id="KW-0378">Hydrolase</keyword>
<dbReference type="EMBL" id="JAUSRG010000018">
    <property type="protein sequence ID" value="MDP9907205.1"/>
    <property type="molecule type" value="Genomic_DNA"/>
</dbReference>
<dbReference type="InterPro" id="IPR036866">
    <property type="entry name" value="RibonucZ/Hydroxyglut_hydro"/>
</dbReference>
<proteinExistence type="predicted"/>
<sequence>MSGLLSGRIYRLGGDIELDERVSWCPPGVQRAQAVNCYLIKGPSGSVLVDTGIRLHQEGIIEQLDRLLSPGEPLSIVLTRTEMECCLNIPAIEEHFAVGAVWYTGGITVPRSKAESKRIAVDPGTSIRVEVQDGVVVELVSPLLRLLPTLWVFDPESGALLTSDAFTHGGSAKPETREGLRKFRWFTGADTGPIARNVADIFRDRDVRAVGPGYGTPFVGRDLCLEQAQQLARAIEEIGIQRVRVQ</sequence>
<evidence type="ECO:0000313" key="4">
    <source>
        <dbReference type="Proteomes" id="UP001242995"/>
    </source>
</evidence>
<dbReference type="AlphaFoldDB" id="A0AAW8DHF5"/>